<name>A0A8J8FDG8_9BACT</name>
<proteinExistence type="predicted"/>
<gene>
    <name evidence="1" type="ORF">GD597_02810</name>
</gene>
<evidence type="ECO:0000313" key="2">
    <source>
        <dbReference type="Proteomes" id="UP000598971"/>
    </source>
</evidence>
<keyword evidence="2" id="KW-1185">Reference proteome</keyword>
<dbReference type="InterPro" id="IPR012349">
    <property type="entry name" value="Split_barrel_FMN-bd"/>
</dbReference>
<dbReference type="Proteomes" id="UP000598971">
    <property type="component" value="Unassembled WGS sequence"/>
</dbReference>
<reference evidence="1" key="1">
    <citation type="submission" date="2019-10" db="EMBL/GenBank/DDBJ databases">
        <title>Draft genome sequence of Panacibacter sp. KCS-6.</title>
        <authorList>
            <person name="Yim K.J."/>
        </authorList>
    </citation>
    <scope>NUCLEOTIDE SEQUENCE</scope>
    <source>
        <strain evidence="1">KCS-6</strain>
    </source>
</reference>
<dbReference type="SUPFAM" id="SSF50475">
    <property type="entry name" value="FMN-binding split barrel"/>
    <property type="match status" value="1"/>
</dbReference>
<organism evidence="1 2">
    <name type="scientific">Limnovirga soli</name>
    <dbReference type="NCBI Taxonomy" id="2656915"/>
    <lineage>
        <taxon>Bacteria</taxon>
        <taxon>Pseudomonadati</taxon>
        <taxon>Bacteroidota</taxon>
        <taxon>Chitinophagia</taxon>
        <taxon>Chitinophagales</taxon>
        <taxon>Chitinophagaceae</taxon>
        <taxon>Limnovirga</taxon>
    </lineage>
</organism>
<comment type="caution">
    <text evidence="1">The sequence shown here is derived from an EMBL/GenBank/DDBJ whole genome shotgun (WGS) entry which is preliminary data.</text>
</comment>
<protein>
    <recommendedName>
        <fullName evidence="3">Pyridoxamine 5'-phosphate oxidase putative domain-containing protein</fullName>
    </recommendedName>
</protein>
<dbReference type="EMBL" id="WHPF01000002">
    <property type="protein sequence ID" value="NNV54374.1"/>
    <property type="molecule type" value="Genomic_DNA"/>
</dbReference>
<sequence length="141" mass="15590">MNPNIISFLQKQTVASICTTDTAANPYCFNCFYAFDAANYLLIYKTHNDTNHATLMLAQKMAAGTILPNKINPLLLKGVQWQGEVLPQSSVLIQQAATIYHKAYPFALAMSGTIWAIALTQIKMTDNSKGFGAKLTWNKID</sequence>
<dbReference type="RefSeq" id="WP_171606298.1">
    <property type="nucleotide sequence ID" value="NZ_WHPF01000002.1"/>
</dbReference>
<evidence type="ECO:0000313" key="1">
    <source>
        <dbReference type="EMBL" id="NNV54374.1"/>
    </source>
</evidence>
<accession>A0A8J8FDG8</accession>
<dbReference type="Gene3D" id="2.30.110.10">
    <property type="entry name" value="Electron Transport, Fmn-binding Protein, Chain A"/>
    <property type="match status" value="1"/>
</dbReference>
<evidence type="ECO:0008006" key="3">
    <source>
        <dbReference type="Google" id="ProtNLM"/>
    </source>
</evidence>
<dbReference type="AlphaFoldDB" id="A0A8J8FDG8"/>